<comment type="function">
    <text evidence="26">Oxidized purine nucleoside triphosphate hydrolase which is a prominent sanitizer of the oxidized nucleotide pool. Catalyzes the hydrolysis of 2-oxo-dATP (2-hydroxy-dATP) into 2-oxo-dAMP. Also has a significant hydrolase activity toward 2-oxo-ATP, 8-oxo-dGTP and 8-oxo-dATP. Through the hydrolysis of oxidized purine nucleoside triphosphates, prevents their incorporation into DNA and the subsequent transversions A:T to C:G and G:C to T:A. Also catalyzes the hydrolysis of methylated purine nucleoside triphosphate preventing their integration into DNA. Through this antimutagenic activity protects cells from oxidative stress.</text>
</comment>
<evidence type="ECO:0000256" key="9">
    <source>
        <dbReference type="ARBA" id="ARBA00022842"/>
    </source>
</evidence>
<reference evidence="31" key="3">
    <citation type="submission" date="2018-12" db="EMBL/GenBank/DDBJ databases">
        <title>G10K-VGP greater horseshoe bat female genome, primary haplotype.</title>
        <authorList>
            <person name="Teeling E."/>
            <person name="Myers G."/>
            <person name="Vernes S."/>
            <person name="Pippel M."/>
            <person name="Winkler S."/>
            <person name="Fedrigo O."/>
            <person name="Rhie A."/>
            <person name="Koren S."/>
            <person name="Phillippy A."/>
            <person name="Lewin H."/>
            <person name="Damas J."/>
            <person name="Howe K."/>
            <person name="Mountcastle J."/>
            <person name="Jarvis E.D."/>
        </authorList>
    </citation>
    <scope>NUCLEOTIDE SEQUENCE [LARGE SCALE GENOMIC DNA]</scope>
</reference>
<comment type="catalytic activity">
    <reaction evidence="14">
        <text>8-oxo-dGTP + H2O = 8-oxo-dGMP + diphosphate + H(+)</text>
        <dbReference type="Rhea" id="RHEA:31575"/>
        <dbReference type="ChEBI" id="CHEBI:15377"/>
        <dbReference type="ChEBI" id="CHEBI:15378"/>
        <dbReference type="ChEBI" id="CHEBI:33019"/>
        <dbReference type="ChEBI" id="CHEBI:63224"/>
        <dbReference type="ChEBI" id="CHEBI:77896"/>
    </reaction>
    <physiologicalReaction direction="left-to-right" evidence="14">
        <dbReference type="Rhea" id="RHEA:31576"/>
    </physiologicalReaction>
</comment>
<dbReference type="Ensembl" id="ENSRFET00010026312.1">
    <property type="protein sequence ID" value="ENSRFEP00010024198.1"/>
    <property type="gene ID" value="ENSRFEG00010016157.1"/>
</dbReference>
<evidence type="ECO:0000256" key="25">
    <source>
        <dbReference type="ARBA" id="ARBA00049032"/>
    </source>
</evidence>
<protein>
    <recommendedName>
        <fullName evidence="17">Oxidized purine nucleoside triphosphate hydrolase</fullName>
        <ecNumber evidence="16">3.6.1.56</ecNumber>
    </recommendedName>
    <alternativeName>
        <fullName evidence="21">2-hydroxy-dATP diphosphatase</fullName>
    </alternativeName>
    <alternativeName>
        <fullName evidence="20">7,8-dihydro-8-oxoguanine triphosphatase</fullName>
    </alternativeName>
    <alternativeName>
        <fullName evidence="19">8-oxo-dGTPase</fullName>
    </alternativeName>
    <alternativeName>
        <fullName evidence="22">Methylated purine nucleoside triphosphate hydrolase</fullName>
    </alternativeName>
    <alternativeName>
        <fullName evidence="18">Nucleoside diphosphate-linked moiety X motif 1</fullName>
    </alternativeName>
</protein>
<proteinExistence type="inferred from homology"/>
<comment type="catalytic activity">
    <reaction evidence="24">
        <text>O(6)-methyl-dGTP + H2O = O(6)-methyl-dGMP + diphosphate + H(+)</text>
        <dbReference type="Rhea" id="RHEA:67600"/>
        <dbReference type="ChEBI" id="CHEBI:15377"/>
        <dbReference type="ChEBI" id="CHEBI:15378"/>
        <dbReference type="ChEBI" id="CHEBI:33019"/>
        <dbReference type="ChEBI" id="CHEBI:169974"/>
        <dbReference type="ChEBI" id="CHEBI:169975"/>
    </reaction>
    <physiologicalReaction direction="left-to-right" evidence="24">
        <dbReference type="Rhea" id="RHEA:67601"/>
    </physiologicalReaction>
</comment>
<feature type="compositionally biased region" description="Basic residues" evidence="28">
    <location>
        <begin position="1"/>
        <end position="13"/>
    </location>
</feature>
<dbReference type="Proteomes" id="UP000472240">
    <property type="component" value="Chromosome 24"/>
</dbReference>
<dbReference type="AlphaFoldDB" id="A0A671FP27"/>
<reference evidence="30" key="4">
    <citation type="submission" date="2025-08" db="UniProtKB">
        <authorList>
            <consortium name="Ensembl"/>
        </authorList>
    </citation>
    <scope>IDENTIFICATION</scope>
</reference>
<dbReference type="SUPFAM" id="SSF55811">
    <property type="entry name" value="Nudix"/>
    <property type="match status" value="1"/>
</dbReference>
<evidence type="ECO:0000256" key="15">
    <source>
        <dbReference type="ARBA" id="ARBA00024596"/>
    </source>
</evidence>
<evidence type="ECO:0000256" key="28">
    <source>
        <dbReference type="SAM" id="MobiDB-lite"/>
    </source>
</evidence>
<comment type="cofactor">
    <cofactor evidence="1">
        <name>Mg(2+)</name>
        <dbReference type="ChEBI" id="CHEBI:18420"/>
    </cofactor>
</comment>
<accession>A0A671FP27</accession>
<comment type="catalytic activity">
    <reaction evidence="25">
        <text>N(6)-methyl-dATP + H2O = N(6)-methyl-dAMP + diphosphate + H(+)</text>
        <dbReference type="Rhea" id="RHEA:67604"/>
        <dbReference type="ChEBI" id="CHEBI:15377"/>
        <dbReference type="ChEBI" id="CHEBI:15378"/>
        <dbReference type="ChEBI" id="CHEBI:33019"/>
        <dbReference type="ChEBI" id="CHEBI:169976"/>
        <dbReference type="ChEBI" id="CHEBI:172872"/>
    </reaction>
    <physiologicalReaction direction="left-to-right" evidence="25">
        <dbReference type="Rhea" id="RHEA:67605"/>
    </physiologicalReaction>
</comment>
<comment type="subunit">
    <text evidence="5">Monomer.</text>
</comment>
<dbReference type="CDD" id="cd03427">
    <property type="entry name" value="NUDIX_MTH1_Nudt1"/>
    <property type="match status" value="1"/>
</dbReference>
<dbReference type="PRINTS" id="PR01403">
    <property type="entry name" value="8OXTPHPHTASE"/>
</dbReference>
<reference evidence="30 31" key="2">
    <citation type="journal article" date="2018" name="Annu Rev Anim Biosci">
        <title>Bat Biology, Genomes, and the Bat1K Project: To Generate Chromosome-Level Genomes for All Living Bat Species.</title>
        <authorList>
            <person name="Teeling E.C."/>
            <person name="Vernes S.C."/>
            <person name="Davalos L.M."/>
            <person name="Ray D.A."/>
            <person name="Gilbert M.T.P."/>
            <person name="Myers E."/>
        </authorList>
    </citation>
    <scope>NUCLEOTIDE SEQUENCE</scope>
</reference>
<evidence type="ECO:0000256" key="8">
    <source>
        <dbReference type="ARBA" id="ARBA00022801"/>
    </source>
</evidence>
<evidence type="ECO:0000256" key="26">
    <source>
        <dbReference type="ARBA" id="ARBA00053094"/>
    </source>
</evidence>
<evidence type="ECO:0000256" key="7">
    <source>
        <dbReference type="ARBA" id="ARBA00022723"/>
    </source>
</evidence>
<dbReference type="GO" id="GO:0106377">
    <property type="term" value="F:2-hydroxy-ATP hydrolase activity"/>
    <property type="evidence" value="ECO:0007669"/>
    <property type="project" value="Ensembl"/>
</dbReference>
<evidence type="ECO:0000256" key="3">
    <source>
        <dbReference type="ARBA" id="ARBA00004496"/>
    </source>
</evidence>
<evidence type="ECO:0000256" key="21">
    <source>
        <dbReference type="ARBA" id="ARBA00031927"/>
    </source>
</evidence>
<dbReference type="InterPro" id="IPR003563">
    <property type="entry name" value="8ODP"/>
</dbReference>
<evidence type="ECO:0000256" key="2">
    <source>
        <dbReference type="ARBA" id="ARBA00004123"/>
    </source>
</evidence>
<dbReference type="PROSITE" id="PS00893">
    <property type="entry name" value="NUDIX_BOX"/>
    <property type="match status" value="1"/>
</dbReference>
<evidence type="ECO:0000256" key="11">
    <source>
        <dbReference type="ARBA" id="ARBA00023242"/>
    </source>
</evidence>
<comment type="catalytic activity">
    <reaction evidence="15">
        <text>2-oxo-ATP + H2O = 2-oxo-AMP + diphosphate + H(+)</text>
        <dbReference type="Rhea" id="RHEA:67392"/>
        <dbReference type="ChEBI" id="CHEBI:15377"/>
        <dbReference type="ChEBI" id="CHEBI:15378"/>
        <dbReference type="ChEBI" id="CHEBI:33019"/>
        <dbReference type="ChEBI" id="CHEBI:71395"/>
        <dbReference type="ChEBI" id="CHEBI:172878"/>
    </reaction>
    <physiologicalReaction direction="left-to-right" evidence="15">
        <dbReference type="Rhea" id="RHEA:67393"/>
    </physiologicalReaction>
</comment>
<keyword evidence="9" id="KW-0460">Magnesium</keyword>
<dbReference type="GO" id="GO:0005634">
    <property type="term" value="C:nucleus"/>
    <property type="evidence" value="ECO:0007669"/>
    <property type="project" value="UniProtKB-SubCell"/>
</dbReference>
<dbReference type="GeneTree" id="ENSGT00390000000341"/>
<dbReference type="GO" id="GO:0006152">
    <property type="term" value="P:purine nucleoside catabolic process"/>
    <property type="evidence" value="ECO:0007669"/>
    <property type="project" value="Ensembl"/>
</dbReference>
<gene>
    <name evidence="30" type="primary">NUDT1</name>
</gene>
<evidence type="ECO:0000256" key="27">
    <source>
        <dbReference type="RuleBase" id="RU003476"/>
    </source>
</evidence>
<evidence type="ECO:0000256" key="17">
    <source>
        <dbReference type="ARBA" id="ARBA00026218"/>
    </source>
</evidence>
<evidence type="ECO:0000256" key="5">
    <source>
        <dbReference type="ARBA" id="ARBA00011245"/>
    </source>
</evidence>
<evidence type="ECO:0000256" key="20">
    <source>
        <dbReference type="ARBA" id="ARBA00030682"/>
    </source>
</evidence>
<dbReference type="GO" id="GO:0008413">
    <property type="term" value="F:8-oxo-7,8-dihydroguanosine triphosphate pyrophosphatase activity"/>
    <property type="evidence" value="ECO:0007669"/>
    <property type="project" value="Ensembl"/>
</dbReference>
<keyword evidence="31" id="KW-1185">Reference proteome</keyword>
<dbReference type="PANTHER" id="PTHR43758">
    <property type="entry name" value="7,8-DIHYDRO-8-OXOGUANINE TRIPHOSPHATASE"/>
    <property type="match status" value="1"/>
</dbReference>
<feature type="region of interest" description="Disordered" evidence="28">
    <location>
        <begin position="1"/>
        <end position="55"/>
    </location>
</feature>
<dbReference type="EC" id="3.6.1.56" evidence="16"/>
<evidence type="ECO:0000256" key="10">
    <source>
        <dbReference type="ARBA" id="ARBA00022884"/>
    </source>
</evidence>
<dbReference type="GO" id="GO:0106378">
    <property type="term" value="F:2-hydroxy-dATP hydrolase activity"/>
    <property type="evidence" value="ECO:0007669"/>
    <property type="project" value="Ensembl"/>
</dbReference>
<comment type="subcellular location">
    <subcellularLocation>
        <location evidence="3">Cytoplasm</location>
    </subcellularLocation>
    <subcellularLocation>
        <location evidence="2">Nucleus</location>
    </subcellularLocation>
</comment>
<evidence type="ECO:0000256" key="1">
    <source>
        <dbReference type="ARBA" id="ARBA00001946"/>
    </source>
</evidence>
<dbReference type="PROSITE" id="PS51462">
    <property type="entry name" value="NUDIX"/>
    <property type="match status" value="1"/>
</dbReference>
<dbReference type="FunCoup" id="A0A671FP27">
    <property type="interactions" value="474"/>
</dbReference>
<reference evidence="30 31" key="1">
    <citation type="journal article" date="2015" name="Annu Rev Anim Biosci">
        <title>The Genome 10K Project: a way forward.</title>
        <authorList>
            <person name="Koepfli K.P."/>
            <person name="Paten B."/>
            <person name="O'Brien S.J."/>
            <person name="Koepfli K.P."/>
            <person name="Paten B."/>
            <person name="Antunes A."/>
            <person name="Belov K."/>
            <person name="Bustamante C."/>
            <person name="Castoe T.A."/>
            <person name="Clawson H."/>
            <person name="Crawford A.J."/>
            <person name="Diekhans M."/>
            <person name="Distel D."/>
            <person name="Durbin R."/>
            <person name="Earl D."/>
            <person name="Fujita M.K."/>
            <person name="Gamble T."/>
            <person name="Georges A."/>
            <person name="Gemmell N."/>
            <person name="Gilbert M.T."/>
            <person name="Graves J.M."/>
            <person name="Green R.E."/>
            <person name="Hickey G."/>
            <person name="Jarvis E.D."/>
            <person name="Johnson W."/>
            <person name="Komissarov A."/>
            <person name="Korf I."/>
            <person name="Kuhn R."/>
            <person name="Larkin D.M."/>
            <person name="Lewin H."/>
            <person name="Lopez J.V."/>
            <person name="Ma J."/>
            <person name="Marques-Bonet T."/>
            <person name="Miller W."/>
            <person name="Murphy R."/>
            <person name="Pevzner P."/>
            <person name="Shapiro B."/>
            <person name="Steiner C."/>
            <person name="Tamazian G."/>
            <person name="Venkatesh B."/>
            <person name="Wang J."/>
            <person name="Wayne R."/>
            <person name="Wiley E."/>
            <person name="Yang H."/>
            <person name="Zhang G."/>
            <person name="Haussler D."/>
            <person name="Ryder O."/>
            <person name="O'Brien S.J."/>
        </authorList>
    </citation>
    <scope>NUCLEOTIDE SEQUENCE</scope>
</reference>
<dbReference type="InterPro" id="IPR020476">
    <property type="entry name" value="Nudix_hydrolase"/>
</dbReference>
<evidence type="ECO:0000313" key="30">
    <source>
        <dbReference type="Ensembl" id="ENSRFEP00010024198.1"/>
    </source>
</evidence>
<dbReference type="Pfam" id="PF00293">
    <property type="entry name" value="NUDIX"/>
    <property type="match status" value="1"/>
</dbReference>
<evidence type="ECO:0000256" key="16">
    <source>
        <dbReference type="ARBA" id="ARBA00026103"/>
    </source>
</evidence>
<comment type="catalytic activity">
    <reaction evidence="12">
        <text>8-oxo-dATP + H2O = 8-oxo-dAMP + diphosphate + H(+)</text>
        <dbReference type="Rhea" id="RHEA:65396"/>
        <dbReference type="ChEBI" id="CHEBI:15377"/>
        <dbReference type="ChEBI" id="CHEBI:15378"/>
        <dbReference type="ChEBI" id="CHEBI:33019"/>
        <dbReference type="ChEBI" id="CHEBI:71361"/>
        <dbReference type="ChEBI" id="CHEBI:172871"/>
    </reaction>
    <physiologicalReaction direction="left-to-right" evidence="12">
        <dbReference type="Rhea" id="RHEA:65397"/>
    </physiologicalReaction>
</comment>
<evidence type="ECO:0000256" key="19">
    <source>
        <dbReference type="ARBA" id="ARBA00030634"/>
    </source>
</evidence>
<dbReference type="OMA" id="MWADDEF"/>
<dbReference type="InParanoid" id="A0A671FP27"/>
<dbReference type="GO" id="GO:0030515">
    <property type="term" value="F:snoRNA binding"/>
    <property type="evidence" value="ECO:0007669"/>
    <property type="project" value="Ensembl"/>
</dbReference>
<evidence type="ECO:0000256" key="4">
    <source>
        <dbReference type="ARBA" id="ARBA00005582"/>
    </source>
</evidence>
<dbReference type="Gene3D" id="3.90.79.10">
    <property type="entry name" value="Nucleoside Triphosphate Pyrophosphohydrolase"/>
    <property type="match status" value="1"/>
</dbReference>
<keyword evidence="11" id="KW-0539">Nucleus</keyword>
<dbReference type="InterPro" id="IPR020084">
    <property type="entry name" value="NUDIX_hydrolase_CS"/>
</dbReference>
<sequence>MGATRSRRRKCRLRFGPEDTPPEAARGFRRRAERGPAEPRNPGAGERSGERGNEPELKVTMGASRLYTLVLVLQPQQVLLGMKKRGFGAGRWNGFGGKVEEGETIEDGAKRELQEESGLTADTLTKMGHIVFEFVGEPELMDVHIFCTDSVQGTPTESEEMRPQWFPLDQIPFADMWPDDCYWFPLLLQKKRFHGYFLFQGQDTIVHYTLREADHV</sequence>
<comment type="similarity">
    <text evidence="4 27">Belongs to the Nudix hydrolase family.</text>
</comment>
<evidence type="ECO:0000256" key="6">
    <source>
        <dbReference type="ARBA" id="ARBA00022490"/>
    </source>
</evidence>
<dbReference type="GO" id="GO:0005829">
    <property type="term" value="C:cytosol"/>
    <property type="evidence" value="ECO:0007669"/>
    <property type="project" value="Ensembl"/>
</dbReference>
<dbReference type="GO" id="GO:0008828">
    <property type="term" value="F:dATP diphosphatase activity"/>
    <property type="evidence" value="ECO:0007669"/>
    <property type="project" value="UniProtKB-EC"/>
</dbReference>
<keyword evidence="8 27" id="KW-0378">Hydrolase</keyword>
<keyword evidence="7" id="KW-0479">Metal-binding</keyword>
<dbReference type="FunFam" id="3.90.79.10:FF:000043">
    <property type="entry name" value="7,8-dihydro-8-oxoguanine triphosphatase"/>
    <property type="match status" value="1"/>
</dbReference>
<evidence type="ECO:0000256" key="23">
    <source>
        <dbReference type="ARBA" id="ARBA00048002"/>
    </source>
</evidence>
<evidence type="ECO:0000256" key="24">
    <source>
        <dbReference type="ARBA" id="ARBA00048894"/>
    </source>
</evidence>
<dbReference type="GO" id="GO:0046872">
    <property type="term" value="F:metal ion binding"/>
    <property type="evidence" value="ECO:0007669"/>
    <property type="project" value="UniProtKB-KW"/>
</dbReference>
<evidence type="ECO:0000256" key="12">
    <source>
        <dbReference type="ARBA" id="ARBA00024448"/>
    </source>
</evidence>
<dbReference type="InterPro" id="IPR015797">
    <property type="entry name" value="NUDIX_hydrolase-like_dom_sf"/>
</dbReference>
<evidence type="ECO:0000259" key="29">
    <source>
        <dbReference type="PROSITE" id="PS51462"/>
    </source>
</evidence>
<comment type="catalytic activity">
    <reaction evidence="23">
        <text>N(6)-methyl-ATP + H2O = N(6)-methyl-AMP + diphosphate + H(+)</text>
        <dbReference type="Rhea" id="RHEA:67608"/>
        <dbReference type="ChEBI" id="CHEBI:15377"/>
        <dbReference type="ChEBI" id="CHEBI:15378"/>
        <dbReference type="ChEBI" id="CHEBI:33019"/>
        <dbReference type="ChEBI" id="CHEBI:144842"/>
        <dbReference type="ChEBI" id="CHEBI:172873"/>
    </reaction>
    <physiologicalReaction direction="left-to-right" evidence="23">
        <dbReference type="Rhea" id="RHEA:67609"/>
    </physiologicalReaction>
</comment>
<dbReference type="GO" id="GO:0047693">
    <property type="term" value="F:ATP diphosphatase activity"/>
    <property type="evidence" value="ECO:0007669"/>
    <property type="project" value="Ensembl"/>
</dbReference>
<evidence type="ECO:0000256" key="18">
    <source>
        <dbReference type="ARBA" id="ARBA00029673"/>
    </source>
</evidence>
<dbReference type="InterPro" id="IPR000086">
    <property type="entry name" value="NUDIX_hydrolase_dom"/>
</dbReference>
<dbReference type="GO" id="GO:0005759">
    <property type="term" value="C:mitochondrial matrix"/>
    <property type="evidence" value="ECO:0007669"/>
    <property type="project" value="Ensembl"/>
</dbReference>
<dbReference type="PANTHER" id="PTHR43758:SF2">
    <property type="entry name" value="OXIDIZED PURINE NUCLEOSIDE TRIPHOSPHATE HYDROLASE"/>
    <property type="match status" value="1"/>
</dbReference>
<dbReference type="GO" id="GO:0035539">
    <property type="term" value="F:8-oxo-7,8-dihydrodeoxyguanosine triphosphate pyrophosphatase activity"/>
    <property type="evidence" value="ECO:0007669"/>
    <property type="project" value="Ensembl"/>
</dbReference>
<keyword evidence="10" id="KW-0694">RNA-binding</keyword>
<organism evidence="30 31">
    <name type="scientific">Rhinolophus ferrumequinum</name>
    <name type="common">Greater horseshoe bat</name>
    <dbReference type="NCBI Taxonomy" id="59479"/>
    <lineage>
        <taxon>Eukaryota</taxon>
        <taxon>Metazoa</taxon>
        <taxon>Chordata</taxon>
        <taxon>Craniata</taxon>
        <taxon>Vertebrata</taxon>
        <taxon>Euteleostomi</taxon>
        <taxon>Mammalia</taxon>
        <taxon>Eutheria</taxon>
        <taxon>Laurasiatheria</taxon>
        <taxon>Chiroptera</taxon>
        <taxon>Yinpterochiroptera</taxon>
        <taxon>Rhinolophoidea</taxon>
        <taxon>Rhinolophidae</taxon>
        <taxon>Rhinolophinae</taxon>
        <taxon>Rhinolophus</taxon>
    </lineage>
</organism>
<feature type="domain" description="Nudix hydrolase" evidence="29">
    <location>
        <begin position="63"/>
        <end position="192"/>
    </location>
</feature>
<evidence type="ECO:0000256" key="13">
    <source>
        <dbReference type="ARBA" id="ARBA00024459"/>
    </source>
</evidence>
<reference evidence="30" key="5">
    <citation type="submission" date="2025-09" db="UniProtKB">
        <authorList>
            <consortium name="Ensembl"/>
        </authorList>
    </citation>
    <scope>IDENTIFICATION</scope>
</reference>
<dbReference type="PRINTS" id="PR00502">
    <property type="entry name" value="NUDIXFAMILY"/>
</dbReference>
<evidence type="ECO:0000256" key="22">
    <source>
        <dbReference type="ARBA" id="ARBA00032071"/>
    </source>
</evidence>
<evidence type="ECO:0000313" key="31">
    <source>
        <dbReference type="Proteomes" id="UP000472240"/>
    </source>
</evidence>
<name>A0A671FP27_RHIFE</name>
<evidence type="ECO:0000256" key="14">
    <source>
        <dbReference type="ARBA" id="ARBA00024486"/>
    </source>
</evidence>
<comment type="catalytic activity">
    <reaction evidence="13">
        <text>2-oxo-dATP + H2O = 2-oxo-dAMP + diphosphate + H(+)</text>
        <dbReference type="Rhea" id="RHEA:31583"/>
        <dbReference type="ChEBI" id="CHEBI:15377"/>
        <dbReference type="ChEBI" id="CHEBI:15378"/>
        <dbReference type="ChEBI" id="CHEBI:33019"/>
        <dbReference type="ChEBI" id="CHEBI:63212"/>
        <dbReference type="ChEBI" id="CHEBI:77897"/>
        <dbReference type="EC" id="3.6.1.56"/>
    </reaction>
    <physiologicalReaction direction="left-to-right" evidence="13">
        <dbReference type="Rhea" id="RHEA:31584"/>
    </physiologicalReaction>
</comment>
<dbReference type="GO" id="GO:0042262">
    <property type="term" value="P:DNA protection"/>
    <property type="evidence" value="ECO:0007669"/>
    <property type="project" value="Ensembl"/>
</dbReference>
<keyword evidence="6" id="KW-0963">Cytoplasm</keyword>